<reference evidence="1 2" key="1">
    <citation type="submission" date="2019-12" db="EMBL/GenBank/DDBJ databases">
        <title>Chitinophaga sp. strain ysch24 (GDMCC 1.1355), whole genome shotgun sequence.</title>
        <authorList>
            <person name="Zhang X."/>
        </authorList>
    </citation>
    <scope>NUCLEOTIDE SEQUENCE [LARGE SCALE GENOMIC DNA]</scope>
    <source>
        <strain evidence="2">ysch24</strain>
    </source>
</reference>
<accession>A0A7K1U169</accession>
<dbReference type="AlphaFoldDB" id="A0A7K1U169"/>
<dbReference type="EMBL" id="WRXN01000002">
    <property type="protein sequence ID" value="MVT08117.1"/>
    <property type="molecule type" value="Genomic_DNA"/>
</dbReference>
<name>A0A7K1U169_9BACT</name>
<evidence type="ECO:0000313" key="1">
    <source>
        <dbReference type="EMBL" id="MVT08117.1"/>
    </source>
</evidence>
<comment type="caution">
    <text evidence="1">The sequence shown here is derived from an EMBL/GenBank/DDBJ whole genome shotgun (WGS) entry which is preliminary data.</text>
</comment>
<dbReference type="Proteomes" id="UP000461730">
    <property type="component" value="Unassembled WGS sequence"/>
</dbReference>
<protein>
    <submittedName>
        <fullName evidence="1">Uncharacterized protein</fullName>
    </submittedName>
</protein>
<gene>
    <name evidence="1" type="ORF">GO493_07575</name>
</gene>
<organism evidence="1 2">
    <name type="scientific">Chitinophaga tropicalis</name>
    <dbReference type="NCBI Taxonomy" id="2683588"/>
    <lineage>
        <taxon>Bacteria</taxon>
        <taxon>Pseudomonadati</taxon>
        <taxon>Bacteroidota</taxon>
        <taxon>Chitinophagia</taxon>
        <taxon>Chitinophagales</taxon>
        <taxon>Chitinophagaceae</taxon>
        <taxon>Chitinophaga</taxon>
    </lineage>
</organism>
<keyword evidence="2" id="KW-1185">Reference proteome</keyword>
<proteinExistence type="predicted"/>
<sequence>MKRIFAYILLFIHINTMMFVPVADEKDVYDAYGRQIGDINTVFDFVDQVLLGNSNVVIEDEDDDMAHYFTGSYGITCYLHQQEQFTITRKEPTARELAVAYPLLPVQKPLTMAYDILTPPPEA</sequence>
<evidence type="ECO:0000313" key="2">
    <source>
        <dbReference type="Proteomes" id="UP000461730"/>
    </source>
</evidence>
<dbReference type="RefSeq" id="WP_157305532.1">
    <property type="nucleotide sequence ID" value="NZ_WRXN01000002.1"/>
</dbReference>